<dbReference type="EMBL" id="JBBMFP010000027">
    <property type="protein sequence ID" value="MEQ2433749.1"/>
    <property type="molecule type" value="Genomic_DNA"/>
</dbReference>
<keyword evidence="1" id="KW-0347">Helicase</keyword>
<sequence>MTVQEFGTIAAAIKAAWPNANIMPDKQSKDIWYTMLHDIEYPVCLNAIKQLMSTSKFAPSIAEIRERCAGVCHETRDWGAAWDEVLRAVRFYGMYQEEAALQNMSEDTRACVRRIGFQNICLSENITADRANFRMIYEAMSREKKEMLQLPEKVRSEQERFRALATETVKQLEAKQEDGR</sequence>
<keyword evidence="1" id="KW-0378">Hydrolase</keyword>
<organism evidence="1 2">
    <name type="scientific">Blautia caccae</name>
    <dbReference type="NCBI Taxonomy" id="3133175"/>
    <lineage>
        <taxon>Bacteria</taxon>
        <taxon>Bacillati</taxon>
        <taxon>Bacillota</taxon>
        <taxon>Clostridia</taxon>
        <taxon>Lachnospirales</taxon>
        <taxon>Lachnospiraceae</taxon>
        <taxon>Blautia</taxon>
    </lineage>
</organism>
<keyword evidence="1" id="KW-0547">Nucleotide-binding</keyword>
<evidence type="ECO:0000313" key="2">
    <source>
        <dbReference type="Proteomes" id="UP001457898"/>
    </source>
</evidence>
<comment type="caution">
    <text evidence="1">The sequence shown here is derived from an EMBL/GenBank/DDBJ whole genome shotgun (WGS) entry which is preliminary data.</text>
</comment>
<dbReference type="GO" id="GO:0004386">
    <property type="term" value="F:helicase activity"/>
    <property type="evidence" value="ECO:0007669"/>
    <property type="project" value="UniProtKB-KW"/>
</dbReference>
<evidence type="ECO:0000313" key="1">
    <source>
        <dbReference type="EMBL" id="MEQ2433749.1"/>
    </source>
</evidence>
<reference evidence="1 2" key="1">
    <citation type="submission" date="2024-03" db="EMBL/GenBank/DDBJ databases">
        <title>Human intestinal bacterial collection.</title>
        <authorList>
            <person name="Pauvert C."/>
            <person name="Hitch T.C.A."/>
            <person name="Clavel T."/>
        </authorList>
    </citation>
    <scope>NUCLEOTIDE SEQUENCE [LARGE SCALE GENOMIC DNA]</scope>
    <source>
        <strain evidence="1 2">CLA-SR-H028</strain>
    </source>
</reference>
<dbReference type="RefSeq" id="WP_349064675.1">
    <property type="nucleotide sequence ID" value="NZ_JBBMFP010000027.1"/>
</dbReference>
<dbReference type="Gene3D" id="1.10.8.200">
    <property type="entry name" value="Replisome organizer (g39p helicase loader/inhibitor protein)"/>
    <property type="match status" value="1"/>
</dbReference>
<gene>
    <name evidence="1" type="ORF">WMO65_22400</name>
</gene>
<accession>A0ABV1DTN7</accession>
<name>A0ABV1DTN7_9FIRM</name>
<proteinExistence type="predicted"/>
<protein>
    <submittedName>
        <fullName evidence="1">Replicative helicase loader/inhibitor</fullName>
    </submittedName>
</protein>
<keyword evidence="1" id="KW-0067">ATP-binding</keyword>
<keyword evidence="2" id="KW-1185">Reference proteome</keyword>
<dbReference type="Proteomes" id="UP001457898">
    <property type="component" value="Unassembled WGS sequence"/>
</dbReference>